<organism evidence="1 2">
    <name type="scientific">Caerostris extrusa</name>
    <name type="common">Bark spider</name>
    <name type="synonym">Caerostris bankana</name>
    <dbReference type="NCBI Taxonomy" id="172846"/>
    <lineage>
        <taxon>Eukaryota</taxon>
        <taxon>Metazoa</taxon>
        <taxon>Ecdysozoa</taxon>
        <taxon>Arthropoda</taxon>
        <taxon>Chelicerata</taxon>
        <taxon>Arachnida</taxon>
        <taxon>Araneae</taxon>
        <taxon>Araneomorphae</taxon>
        <taxon>Entelegynae</taxon>
        <taxon>Araneoidea</taxon>
        <taxon>Araneidae</taxon>
        <taxon>Caerostris</taxon>
    </lineage>
</organism>
<keyword evidence="2" id="KW-1185">Reference proteome</keyword>
<dbReference type="AlphaFoldDB" id="A0AAV4XH62"/>
<reference evidence="1 2" key="1">
    <citation type="submission" date="2021-06" db="EMBL/GenBank/DDBJ databases">
        <title>Caerostris extrusa draft genome.</title>
        <authorList>
            <person name="Kono N."/>
            <person name="Arakawa K."/>
        </authorList>
    </citation>
    <scope>NUCLEOTIDE SEQUENCE [LARGE SCALE GENOMIC DNA]</scope>
</reference>
<evidence type="ECO:0000313" key="2">
    <source>
        <dbReference type="Proteomes" id="UP001054945"/>
    </source>
</evidence>
<proteinExistence type="predicted"/>
<accession>A0AAV4XH62</accession>
<dbReference type="EMBL" id="BPLR01017788">
    <property type="protein sequence ID" value="GIY94477.1"/>
    <property type="molecule type" value="Genomic_DNA"/>
</dbReference>
<sequence length="90" mass="9730">MGASPANPSYCARMLVLNAHFLVRKGTSVSMMWSGTSPEDHTLPCYREPHVENTISHRASAPARICNGTVCMKLVEDPEQKAVVCAEKGG</sequence>
<dbReference type="Proteomes" id="UP001054945">
    <property type="component" value="Unassembled WGS sequence"/>
</dbReference>
<evidence type="ECO:0000313" key="1">
    <source>
        <dbReference type="EMBL" id="GIY94477.1"/>
    </source>
</evidence>
<protein>
    <submittedName>
        <fullName evidence="1">Uncharacterized protein</fullName>
    </submittedName>
</protein>
<gene>
    <name evidence="1" type="ORF">CEXT_57771</name>
</gene>
<name>A0AAV4XH62_CAEEX</name>
<comment type="caution">
    <text evidence="1">The sequence shown here is derived from an EMBL/GenBank/DDBJ whole genome shotgun (WGS) entry which is preliminary data.</text>
</comment>